<organism evidence="1 2">
    <name type="scientific">Collybiopsis luxurians FD-317 M1</name>
    <dbReference type="NCBI Taxonomy" id="944289"/>
    <lineage>
        <taxon>Eukaryota</taxon>
        <taxon>Fungi</taxon>
        <taxon>Dikarya</taxon>
        <taxon>Basidiomycota</taxon>
        <taxon>Agaricomycotina</taxon>
        <taxon>Agaricomycetes</taxon>
        <taxon>Agaricomycetidae</taxon>
        <taxon>Agaricales</taxon>
        <taxon>Marasmiineae</taxon>
        <taxon>Omphalotaceae</taxon>
        <taxon>Collybiopsis</taxon>
        <taxon>Collybiopsis luxurians</taxon>
    </lineage>
</organism>
<dbReference type="HOGENOM" id="CLU_2849896_0_0_1"/>
<reference evidence="1 2" key="1">
    <citation type="submission" date="2014-04" db="EMBL/GenBank/DDBJ databases">
        <title>Evolutionary Origins and Diversification of the Mycorrhizal Mutualists.</title>
        <authorList>
            <consortium name="DOE Joint Genome Institute"/>
            <consortium name="Mycorrhizal Genomics Consortium"/>
            <person name="Kohler A."/>
            <person name="Kuo A."/>
            <person name="Nagy L.G."/>
            <person name="Floudas D."/>
            <person name="Copeland A."/>
            <person name="Barry K.W."/>
            <person name="Cichocki N."/>
            <person name="Veneault-Fourrey C."/>
            <person name="LaButti K."/>
            <person name="Lindquist E.A."/>
            <person name="Lipzen A."/>
            <person name="Lundell T."/>
            <person name="Morin E."/>
            <person name="Murat C."/>
            <person name="Riley R."/>
            <person name="Ohm R."/>
            <person name="Sun H."/>
            <person name="Tunlid A."/>
            <person name="Henrissat B."/>
            <person name="Grigoriev I.V."/>
            <person name="Hibbett D.S."/>
            <person name="Martin F."/>
        </authorList>
    </citation>
    <scope>NUCLEOTIDE SEQUENCE [LARGE SCALE GENOMIC DNA]</scope>
    <source>
        <strain evidence="1 2">FD-317 M1</strain>
    </source>
</reference>
<proteinExistence type="predicted"/>
<name>A0A0D0B8Z8_9AGAR</name>
<keyword evidence="2" id="KW-1185">Reference proteome</keyword>
<gene>
    <name evidence="1" type="ORF">GYMLUDRAFT_252802</name>
</gene>
<evidence type="ECO:0000313" key="1">
    <source>
        <dbReference type="EMBL" id="KIK50661.1"/>
    </source>
</evidence>
<protein>
    <submittedName>
        <fullName evidence="1">Uncharacterized protein</fullName>
    </submittedName>
</protein>
<sequence>MEGRRTLITEYLQVSAALQKAVEGDAIFKQKREKDITVPVIIAGCSSSGLHGVADAGPFIQSHDL</sequence>
<evidence type="ECO:0000313" key="2">
    <source>
        <dbReference type="Proteomes" id="UP000053593"/>
    </source>
</evidence>
<dbReference type="AlphaFoldDB" id="A0A0D0B8Z8"/>
<accession>A0A0D0B8Z8</accession>
<dbReference type="Proteomes" id="UP000053593">
    <property type="component" value="Unassembled WGS sequence"/>
</dbReference>
<dbReference type="EMBL" id="KN834891">
    <property type="protein sequence ID" value="KIK50661.1"/>
    <property type="molecule type" value="Genomic_DNA"/>
</dbReference>